<evidence type="ECO:0000259" key="8">
    <source>
        <dbReference type="PROSITE" id="PS50112"/>
    </source>
</evidence>
<evidence type="ECO:0000256" key="4">
    <source>
        <dbReference type="ARBA" id="ARBA00023015"/>
    </source>
</evidence>
<sequence>MVDNTYLDKIGASVRHIFEVLDDGIYITDKDGKTLFVNSMYERLTGLTEGELRGKDVRYLKDSGIFDAVLNPEIVKTGKPATVVQQLKTGKRLVLRGFPVFDDDGDLVLVVTLARDITLIGQMRKQIAQQKEQISLFSRKLAHLTSQDSTDHNPDNMFFDSQVQKLVALIKRIAETDATMLLLGETGVGKDWFARLAHDSSPRRDEMFLKVDCGSISENLIESELFGYAPGAFTGATSKGKPGHFEMANRGTVFLDEIGELPLSMQAKLLRVLQDQEVVRVGASVAKKVDVRIIAATNRNLEEEVRKGNFRSDLFYRLRVAVVEIPPLRERTEMIPGLVEHFLSIYGEKYKKDIICARDAMQLLLKYRWPGNIRELENLVQSLVVTLEHSEITANDLPPSINSRHPMDCLPNVELDAKDDGKSLKEIMADLERRVIQQALDTYGSVNKASEVLKVNRTTIFRKMKQ</sequence>
<keyword evidence="1" id="KW-0547">Nucleotide-binding</keyword>
<evidence type="ECO:0000256" key="6">
    <source>
        <dbReference type="ARBA" id="ARBA00029500"/>
    </source>
</evidence>
<dbReference type="PROSITE" id="PS00675">
    <property type="entry name" value="SIGMA54_INTERACT_1"/>
    <property type="match status" value="1"/>
</dbReference>
<evidence type="ECO:0000259" key="7">
    <source>
        <dbReference type="PROSITE" id="PS50045"/>
    </source>
</evidence>
<dbReference type="PROSITE" id="PS00688">
    <property type="entry name" value="SIGMA54_INTERACT_3"/>
    <property type="match status" value="1"/>
</dbReference>
<dbReference type="Gene3D" id="3.40.50.300">
    <property type="entry name" value="P-loop containing nucleotide triphosphate hydrolases"/>
    <property type="match status" value="1"/>
</dbReference>
<dbReference type="SUPFAM" id="SSF52540">
    <property type="entry name" value="P-loop containing nucleoside triphosphate hydrolases"/>
    <property type="match status" value="1"/>
</dbReference>
<dbReference type="GO" id="GO:0003677">
    <property type="term" value="F:DNA binding"/>
    <property type="evidence" value="ECO:0007669"/>
    <property type="project" value="UniProtKB-KW"/>
</dbReference>
<dbReference type="InterPro" id="IPR009057">
    <property type="entry name" value="Homeodomain-like_sf"/>
</dbReference>
<evidence type="ECO:0000256" key="1">
    <source>
        <dbReference type="ARBA" id="ARBA00022741"/>
    </source>
</evidence>
<dbReference type="PROSITE" id="PS50112">
    <property type="entry name" value="PAS"/>
    <property type="match status" value="1"/>
</dbReference>
<feature type="domain" description="PAS" evidence="8">
    <location>
        <begin position="10"/>
        <end position="73"/>
    </location>
</feature>
<gene>
    <name evidence="9" type="ORF">SAMN05660830_02046</name>
</gene>
<dbReference type="Pfam" id="PF18024">
    <property type="entry name" value="HTH_50"/>
    <property type="match status" value="1"/>
</dbReference>
<dbReference type="InterPro" id="IPR030828">
    <property type="entry name" value="HTH_TyrR"/>
</dbReference>
<dbReference type="FunFam" id="3.40.50.300:FF:000006">
    <property type="entry name" value="DNA-binding transcriptional regulator NtrC"/>
    <property type="match status" value="1"/>
</dbReference>
<evidence type="ECO:0000256" key="3">
    <source>
        <dbReference type="ARBA" id="ARBA00022840"/>
    </source>
</evidence>
<proteinExistence type="predicted"/>
<dbReference type="EMBL" id="FQZR01000004">
    <property type="protein sequence ID" value="SHJ27890.1"/>
    <property type="molecule type" value="Genomic_DNA"/>
</dbReference>
<dbReference type="SUPFAM" id="SSF55785">
    <property type="entry name" value="PYP-like sensor domain (PAS domain)"/>
    <property type="match status" value="1"/>
</dbReference>
<dbReference type="GO" id="GO:0005524">
    <property type="term" value="F:ATP binding"/>
    <property type="evidence" value="ECO:0007669"/>
    <property type="project" value="UniProtKB-KW"/>
</dbReference>
<reference evidence="9 10" key="1">
    <citation type="submission" date="2016-11" db="EMBL/GenBank/DDBJ databases">
        <authorList>
            <person name="Varghese N."/>
            <person name="Submissions S."/>
        </authorList>
    </citation>
    <scope>NUCLEOTIDE SEQUENCE [LARGE SCALE GENOMIC DNA]</scope>
    <source>
        <strain evidence="9 10">DSM 17919</strain>
    </source>
</reference>
<dbReference type="PANTHER" id="PTHR32071">
    <property type="entry name" value="TRANSCRIPTIONAL REGULATORY PROTEIN"/>
    <property type="match status" value="1"/>
</dbReference>
<dbReference type="SMART" id="SM00091">
    <property type="entry name" value="PAS"/>
    <property type="match status" value="1"/>
</dbReference>
<dbReference type="SMART" id="SM00382">
    <property type="entry name" value="AAA"/>
    <property type="match status" value="1"/>
</dbReference>
<dbReference type="GO" id="GO:0006355">
    <property type="term" value="P:regulation of DNA-templated transcription"/>
    <property type="evidence" value="ECO:0007669"/>
    <property type="project" value="InterPro"/>
</dbReference>
<organism evidence="9 10">
    <name type="scientific">Halodesulfovibrio aestuarii</name>
    <dbReference type="NCBI Taxonomy" id="126333"/>
    <lineage>
        <taxon>Bacteria</taxon>
        <taxon>Pseudomonadati</taxon>
        <taxon>Thermodesulfobacteriota</taxon>
        <taxon>Desulfovibrionia</taxon>
        <taxon>Desulfovibrionales</taxon>
        <taxon>Desulfovibrionaceae</taxon>
        <taxon>Halodesulfovibrio</taxon>
    </lineage>
</organism>
<dbReference type="Pfam" id="PF13426">
    <property type="entry name" value="PAS_9"/>
    <property type="match status" value="1"/>
</dbReference>
<evidence type="ECO:0000313" key="10">
    <source>
        <dbReference type="Proteomes" id="UP000184001"/>
    </source>
</evidence>
<keyword evidence="5" id="KW-0804">Transcription</keyword>
<dbReference type="InterPro" id="IPR058031">
    <property type="entry name" value="AAA_lid_NorR"/>
</dbReference>
<dbReference type="InterPro" id="IPR000014">
    <property type="entry name" value="PAS"/>
</dbReference>
<keyword evidence="3" id="KW-0067">ATP-binding</keyword>
<dbReference type="InterPro" id="IPR025944">
    <property type="entry name" value="Sigma_54_int_dom_CS"/>
</dbReference>
<name>A0A8G2F9B6_9BACT</name>
<keyword evidence="4" id="KW-0805">Transcription regulation</keyword>
<dbReference type="InterPro" id="IPR035965">
    <property type="entry name" value="PAS-like_dom_sf"/>
</dbReference>
<dbReference type="NCBIfam" id="TIGR00229">
    <property type="entry name" value="sensory_box"/>
    <property type="match status" value="1"/>
</dbReference>
<dbReference type="InterPro" id="IPR025662">
    <property type="entry name" value="Sigma_54_int_dom_ATP-bd_1"/>
</dbReference>
<dbReference type="InterPro" id="IPR027417">
    <property type="entry name" value="P-loop_NTPase"/>
</dbReference>
<dbReference type="PROSITE" id="PS50045">
    <property type="entry name" value="SIGMA54_INTERACT_4"/>
    <property type="match status" value="1"/>
</dbReference>
<evidence type="ECO:0000313" key="9">
    <source>
        <dbReference type="EMBL" id="SHJ27890.1"/>
    </source>
</evidence>
<accession>A0A8G2F9B6</accession>
<feature type="domain" description="Sigma-54 factor interaction" evidence="7">
    <location>
        <begin position="163"/>
        <end position="385"/>
    </location>
</feature>
<keyword evidence="2" id="KW-0058">Aromatic hydrocarbons catabolism</keyword>
<dbReference type="SUPFAM" id="SSF46689">
    <property type="entry name" value="Homeodomain-like"/>
    <property type="match status" value="1"/>
</dbReference>
<evidence type="ECO:0000256" key="2">
    <source>
        <dbReference type="ARBA" id="ARBA00022797"/>
    </source>
</evidence>
<dbReference type="RefSeq" id="WP_020000112.1">
    <property type="nucleotide sequence ID" value="NZ_CP192219.1"/>
</dbReference>
<dbReference type="Proteomes" id="UP000184001">
    <property type="component" value="Unassembled WGS sequence"/>
</dbReference>
<dbReference type="CDD" id="cd00009">
    <property type="entry name" value="AAA"/>
    <property type="match status" value="1"/>
</dbReference>
<protein>
    <recommendedName>
        <fullName evidence="6">HTH-type transcriptional regulatory protein TyrR</fullName>
    </recommendedName>
</protein>
<dbReference type="InterPro" id="IPR002078">
    <property type="entry name" value="Sigma_54_int"/>
</dbReference>
<evidence type="ECO:0000256" key="5">
    <source>
        <dbReference type="ARBA" id="ARBA00023163"/>
    </source>
</evidence>
<dbReference type="Pfam" id="PF25601">
    <property type="entry name" value="AAA_lid_14"/>
    <property type="match status" value="1"/>
</dbReference>
<dbReference type="CDD" id="cd00130">
    <property type="entry name" value="PAS"/>
    <property type="match status" value="1"/>
</dbReference>
<dbReference type="Gene3D" id="3.30.450.20">
    <property type="entry name" value="PAS domain"/>
    <property type="match status" value="1"/>
</dbReference>
<dbReference type="Gene3D" id="1.10.10.60">
    <property type="entry name" value="Homeodomain-like"/>
    <property type="match status" value="1"/>
</dbReference>
<comment type="caution">
    <text evidence="9">The sequence shown here is derived from an EMBL/GenBank/DDBJ whole genome shotgun (WGS) entry which is preliminary data.</text>
</comment>
<dbReference type="Gene3D" id="1.10.8.60">
    <property type="match status" value="1"/>
</dbReference>
<dbReference type="InterPro" id="IPR003593">
    <property type="entry name" value="AAA+_ATPase"/>
</dbReference>
<dbReference type="AlphaFoldDB" id="A0A8G2F9B6"/>
<dbReference type="Pfam" id="PF00158">
    <property type="entry name" value="Sigma54_activat"/>
    <property type="match status" value="1"/>
</dbReference>